<accession>A0A0P8WVJ5</accession>
<evidence type="ECO:0000256" key="1">
    <source>
        <dbReference type="SAM" id="Phobius"/>
    </source>
</evidence>
<dbReference type="EMBL" id="LKET01000068">
    <property type="protein sequence ID" value="KPU42262.1"/>
    <property type="molecule type" value="Genomic_DNA"/>
</dbReference>
<evidence type="ECO:0000313" key="3">
    <source>
        <dbReference type="Proteomes" id="UP000050326"/>
    </source>
</evidence>
<dbReference type="OrthoDB" id="2936579at2"/>
<keyword evidence="1" id="KW-0812">Transmembrane</keyword>
<comment type="caution">
    <text evidence="2">The sequence shown here is derived from an EMBL/GenBank/DDBJ whole genome shotgun (WGS) entry which is preliminary data.</text>
</comment>
<reference evidence="2 3" key="1">
    <citation type="submission" date="2015-09" db="EMBL/GenBank/DDBJ databases">
        <title>Genome sequence of Oxobacter pfennigii DSM 3222.</title>
        <authorList>
            <person name="Poehlein A."/>
            <person name="Bengelsdorf F.R."/>
            <person name="Schiel-Bengelsdorf B."/>
            <person name="Duerre P."/>
            <person name="Daniel R."/>
        </authorList>
    </citation>
    <scope>NUCLEOTIDE SEQUENCE [LARGE SCALE GENOMIC DNA]</scope>
    <source>
        <strain evidence="2 3">DSM 3222</strain>
    </source>
</reference>
<sequence length="103" mass="11153">MNDKMSKIGIGTVSLVLVIIGALFSFSFGKNISIGDSILNSLGLKTWSNINTGIHYTIFYSLIFYIPALTLSYKFKGDLGSGLGRIISIVLIAFTLLSSLLIM</sequence>
<gene>
    <name evidence="2" type="ORF">OXPF_40470</name>
</gene>
<organism evidence="2 3">
    <name type="scientific">Oxobacter pfennigii</name>
    <dbReference type="NCBI Taxonomy" id="36849"/>
    <lineage>
        <taxon>Bacteria</taxon>
        <taxon>Bacillati</taxon>
        <taxon>Bacillota</taxon>
        <taxon>Clostridia</taxon>
        <taxon>Eubacteriales</taxon>
        <taxon>Clostridiaceae</taxon>
        <taxon>Oxobacter</taxon>
    </lineage>
</organism>
<evidence type="ECO:0000313" key="2">
    <source>
        <dbReference type="EMBL" id="KPU42262.1"/>
    </source>
</evidence>
<keyword evidence="3" id="KW-1185">Reference proteome</keyword>
<dbReference type="Proteomes" id="UP000050326">
    <property type="component" value="Unassembled WGS sequence"/>
</dbReference>
<proteinExistence type="predicted"/>
<feature type="transmembrane region" description="Helical" evidence="1">
    <location>
        <begin position="83"/>
        <end position="102"/>
    </location>
</feature>
<feature type="transmembrane region" description="Helical" evidence="1">
    <location>
        <begin position="53"/>
        <end position="71"/>
    </location>
</feature>
<dbReference type="RefSeq" id="WP_054876992.1">
    <property type="nucleotide sequence ID" value="NZ_LKET01000068.1"/>
</dbReference>
<protein>
    <submittedName>
        <fullName evidence="2">Uncharacterized protein</fullName>
    </submittedName>
</protein>
<name>A0A0P8WVJ5_9CLOT</name>
<dbReference type="AlphaFoldDB" id="A0A0P8WVJ5"/>
<keyword evidence="1" id="KW-1133">Transmembrane helix</keyword>
<keyword evidence="1" id="KW-0472">Membrane</keyword>